<keyword evidence="3" id="KW-1185">Reference proteome</keyword>
<accession>A0ABS3ERR9</accession>
<keyword evidence="1" id="KW-1133">Transmembrane helix</keyword>
<protein>
    <recommendedName>
        <fullName evidence="4">6-phosphogluconate dehydrogenase</fullName>
    </recommendedName>
</protein>
<dbReference type="RefSeq" id="WP_207069494.1">
    <property type="nucleotide sequence ID" value="NZ_JAFLND010000001.1"/>
</dbReference>
<dbReference type="EMBL" id="JAFLND010000001">
    <property type="protein sequence ID" value="MBO0328936.1"/>
    <property type="molecule type" value="Genomic_DNA"/>
</dbReference>
<gene>
    <name evidence="2" type="ORF">J0X13_00150</name>
</gene>
<dbReference type="Proteomes" id="UP000664163">
    <property type="component" value="Unassembled WGS sequence"/>
</dbReference>
<keyword evidence="1" id="KW-0812">Transmembrane</keyword>
<proteinExistence type="predicted"/>
<organism evidence="2 3">
    <name type="scientific">[Muricauda] lutisoli</name>
    <dbReference type="NCBI Taxonomy" id="2816035"/>
    <lineage>
        <taxon>Bacteria</taxon>
        <taxon>Pseudomonadati</taxon>
        <taxon>Bacteroidota</taxon>
        <taxon>Flavobacteriia</taxon>
        <taxon>Flavobacteriales</taxon>
        <taxon>Flavobacteriaceae</taxon>
        <taxon>Allomuricauda</taxon>
    </lineage>
</organism>
<evidence type="ECO:0000313" key="3">
    <source>
        <dbReference type="Proteomes" id="UP000664163"/>
    </source>
</evidence>
<evidence type="ECO:0000256" key="1">
    <source>
        <dbReference type="SAM" id="Phobius"/>
    </source>
</evidence>
<feature type="transmembrane region" description="Helical" evidence="1">
    <location>
        <begin position="12"/>
        <end position="29"/>
    </location>
</feature>
<keyword evidence="1" id="KW-0472">Membrane</keyword>
<reference evidence="2 3" key="1">
    <citation type="submission" date="2021-03" db="EMBL/GenBank/DDBJ databases">
        <title>Muricauda sp. CAU 1631 isolated from Incheon.</title>
        <authorList>
            <person name="Kim W."/>
        </authorList>
    </citation>
    <scope>NUCLEOTIDE SEQUENCE [LARGE SCALE GENOMIC DNA]</scope>
    <source>
        <strain evidence="2 3">CAU 1631</strain>
    </source>
</reference>
<evidence type="ECO:0000313" key="2">
    <source>
        <dbReference type="EMBL" id="MBO0328936.1"/>
    </source>
</evidence>
<sequence>MNDQEFKKVRKVILGIFIPIFGVIIWFLNTDYYIKKEYFEFKGLGFKATVSAKFDENPVRKNLIYLKKGPQLKVYRELFDQLQIGDSVVKKIKSDSVFFYTSNGLVIDDYNQFLRKKYLKSLE</sequence>
<comment type="caution">
    <text evidence="2">The sequence shown here is derived from an EMBL/GenBank/DDBJ whole genome shotgun (WGS) entry which is preliminary data.</text>
</comment>
<name>A0ABS3ERR9_9FLAO</name>
<evidence type="ECO:0008006" key="4">
    <source>
        <dbReference type="Google" id="ProtNLM"/>
    </source>
</evidence>